<dbReference type="PROSITE" id="PS50943">
    <property type="entry name" value="HTH_CROC1"/>
    <property type="match status" value="1"/>
</dbReference>
<gene>
    <name evidence="12" type="ORF">K8I29_15330</name>
</gene>
<dbReference type="Gene3D" id="3.10.350.10">
    <property type="entry name" value="LysM domain"/>
    <property type="match status" value="3"/>
</dbReference>
<evidence type="ECO:0000259" key="10">
    <source>
        <dbReference type="PROSITE" id="PS51782"/>
    </source>
</evidence>
<evidence type="ECO:0000256" key="5">
    <source>
        <dbReference type="ARBA" id="ARBA00022801"/>
    </source>
</evidence>
<reference evidence="12" key="1">
    <citation type="journal article" date="2021" name="bioRxiv">
        <title>Unraveling nitrogen, sulfur and carbon metabolic pathways and microbial community transcriptional responses to substrate deprivation and toxicity stresses in a bioreactor mimicking anoxic brackish coastal sediment conditions.</title>
        <authorList>
            <person name="Martins P.D."/>
            <person name="Echeveste M.J."/>
            <person name="Arshad A."/>
            <person name="Kurth J."/>
            <person name="Ouboter H."/>
            <person name="Jetten M.S.M."/>
            <person name="Welte C.U."/>
        </authorList>
    </citation>
    <scope>NUCLEOTIDE SEQUENCE</scope>
    <source>
        <strain evidence="12">MAG_39</strain>
    </source>
</reference>
<reference evidence="12" key="2">
    <citation type="submission" date="2021-08" db="EMBL/GenBank/DDBJ databases">
        <authorList>
            <person name="Dalcin Martins P."/>
        </authorList>
    </citation>
    <scope>NUCLEOTIDE SEQUENCE</scope>
    <source>
        <strain evidence="12">MAG_39</strain>
    </source>
</reference>
<dbReference type="SUPFAM" id="SSF54001">
    <property type="entry name" value="Cysteine proteinases"/>
    <property type="match status" value="1"/>
</dbReference>
<dbReference type="InterPro" id="IPR036779">
    <property type="entry name" value="LysM_dom_sf"/>
</dbReference>
<keyword evidence="5" id="KW-0378">Hydrolase</keyword>
<evidence type="ECO:0000256" key="8">
    <source>
        <dbReference type="SAM" id="SignalP"/>
    </source>
</evidence>
<dbReference type="InterPro" id="IPR000064">
    <property type="entry name" value="NLP_P60_dom"/>
</dbReference>
<evidence type="ECO:0000256" key="3">
    <source>
        <dbReference type="ARBA" id="ARBA00022729"/>
    </source>
</evidence>
<feature type="domain" description="LysM" evidence="10">
    <location>
        <begin position="24"/>
        <end position="67"/>
    </location>
</feature>
<dbReference type="GO" id="GO:0008234">
    <property type="term" value="F:cysteine-type peptidase activity"/>
    <property type="evidence" value="ECO:0007669"/>
    <property type="project" value="UniProtKB-KW"/>
</dbReference>
<proteinExistence type="inferred from homology"/>
<evidence type="ECO:0000259" key="11">
    <source>
        <dbReference type="PROSITE" id="PS51935"/>
    </source>
</evidence>
<dbReference type="InterPro" id="IPR001387">
    <property type="entry name" value="Cro/C1-type_HTH"/>
</dbReference>
<protein>
    <submittedName>
        <fullName evidence="12">LysM peptidoglycan-binding domain-containing protein</fullName>
    </submittedName>
</protein>
<feature type="domain" description="LysM" evidence="10">
    <location>
        <begin position="149"/>
        <end position="192"/>
    </location>
</feature>
<feature type="compositionally biased region" description="Polar residues" evidence="7">
    <location>
        <begin position="74"/>
        <end position="86"/>
    </location>
</feature>
<dbReference type="InterPro" id="IPR038765">
    <property type="entry name" value="Papain-like_cys_pep_sf"/>
</dbReference>
<organism evidence="12 13">
    <name type="scientific">Candidatus Nitrobium versatile</name>
    <dbReference type="NCBI Taxonomy" id="2884831"/>
    <lineage>
        <taxon>Bacteria</taxon>
        <taxon>Pseudomonadati</taxon>
        <taxon>Nitrospirota</taxon>
        <taxon>Nitrospiria</taxon>
        <taxon>Nitrospirales</taxon>
        <taxon>Nitrospiraceae</taxon>
        <taxon>Candidatus Nitrobium</taxon>
    </lineage>
</organism>
<dbReference type="GO" id="GO:0006508">
    <property type="term" value="P:proteolysis"/>
    <property type="evidence" value="ECO:0007669"/>
    <property type="project" value="UniProtKB-KW"/>
</dbReference>
<dbReference type="InterPro" id="IPR018392">
    <property type="entry name" value="LysM"/>
</dbReference>
<evidence type="ECO:0000256" key="4">
    <source>
        <dbReference type="ARBA" id="ARBA00022737"/>
    </source>
</evidence>
<keyword evidence="3 8" id="KW-0732">Signal</keyword>
<evidence type="ECO:0000313" key="12">
    <source>
        <dbReference type="EMBL" id="MBZ0157570.1"/>
    </source>
</evidence>
<keyword evidence="6" id="KW-0788">Thiol protease</keyword>
<feature type="compositionally biased region" description="Basic and acidic residues" evidence="7">
    <location>
        <begin position="87"/>
        <end position="100"/>
    </location>
</feature>
<dbReference type="PROSITE" id="PS51935">
    <property type="entry name" value="NLPC_P60"/>
    <property type="match status" value="1"/>
</dbReference>
<feature type="signal peptide" evidence="8">
    <location>
        <begin position="1"/>
        <end position="22"/>
    </location>
</feature>
<dbReference type="Pfam" id="PF01476">
    <property type="entry name" value="LysM"/>
    <property type="match status" value="3"/>
</dbReference>
<dbReference type="PANTHER" id="PTHR47053">
    <property type="entry name" value="MUREIN DD-ENDOPEPTIDASE MEPH-RELATED"/>
    <property type="match status" value="1"/>
</dbReference>
<evidence type="ECO:0000256" key="2">
    <source>
        <dbReference type="ARBA" id="ARBA00022670"/>
    </source>
</evidence>
<comment type="caution">
    <text evidence="12">The sequence shown here is derived from an EMBL/GenBank/DDBJ whole genome shotgun (WGS) entry which is preliminary data.</text>
</comment>
<evidence type="ECO:0000256" key="6">
    <source>
        <dbReference type="ARBA" id="ARBA00022807"/>
    </source>
</evidence>
<dbReference type="Proteomes" id="UP000705867">
    <property type="component" value="Unassembled WGS sequence"/>
</dbReference>
<dbReference type="CDD" id="cd00118">
    <property type="entry name" value="LysM"/>
    <property type="match status" value="3"/>
</dbReference>
<dbReference type="Pfam" id="PF00877">
    <property type="entry name" value="NLPC_P60"/>
    <property type="match status" value="1"/>
</dbReference>
<evidence type="ECO:0000256" key="7">
    <source>
        <dbReference type="SAM" id="MobiDB-lite"/>
    </source>
</evidence>
<feature type="domain" description="HTH cro/C1-type" evidence="9">
    <location>
        <begin position="32"/>
        <end position="48"/>
    </location>
</feature>
<accession>A0A953JFA1</accession>
<dbReference type="Gene3D" id="3.90.1720.10">
    <property type="entry name" value="endopeptidase domain like (from Nostoc punctiforme)"/>
    <property type="match status" value="1"/>
</dbReference>
<dbReference type="AlphaFoldDB" id="A0A953JFA1"/>
<feature type="region of interest" description="Disordered" evidence="7">
    <location>
        <begin position="60"/>
        <end position="100"/>
    </location>
</feature>
<evidence type="ECO:0000313" key="13">
    <source>
        <dbReference type="Proteomes" id="UP000705867"/>
    </source>
</evidence>
<evidence type="ECO:0000256" key="1">
    <source>
        <dbReference type="ARBA" id="ARBA00007074"/>
    </source>
</evidence>
<comment type="similarity">
    <text evidence="1">Belongs to the peptidase C40 family.</text>
</comment>
<feature type="domain" description="LysM" evidence="10">
    <location>
        <begin position="100"/>
        <end position="143"/>
    </location>
</feature>
<feature type="domain" description="NlpC/P60" evidence="11">
    <location>
        <begin position="243"/>
        <end position="365"/>
    </location>
</feature>
<dbReference type="SMART" id="SM00257">
    <property type="entry name" value="LysM"/>
    <property type="match status" value="3"/>
</dbReference>
<dbReference type="SUPFAM" id="SSF54106">
    <property type="entry name" value="LysM domain"/>
    <property type="match status" value="3"/>
</dbReference>
<evidence type="ECO:0000259" key="9">
    <source>
        <dbReference type="PROSITE" id="PS50943"/>
    </source>
</evidence>
<name>A0A953JFA1_9BACT</name>
<dbReference type="EMBL" id="JAIOIV010000120">
    <property type="protein sequence ID" value="MBZ0157570.1"/>
    <property type="molecule type" value="Genomic_DNA"/>
</dbReference>
<keyword evidence="2" id="KW-0645">Protease</keyword>
<dbReference type="InterPro" id="IPR051202">
    <property type="entry name" value="Peptidase_C40"/>
</dbReference>
<dbReference type="PANTHER" id="PTHR47053:SF4">
    <property type="entry name" value="ENDOPEPTIDASE LYTE-RELATED"/>
    <property type="match status" value="1"/>
</dbReference>
<sequence>MGKRFAVLFSALFFFLASAVHATTTYTVRQGDTLYKIARHFNVPLAELKAANKLRTHRLNTGTKLVIPGAPSPEKSSGASRQTTTESGKKSEPAVRDNETHYTVRKGDTLKSIARKYSLTPADLKRINNLKSSRLKNGQQLLVRVPEPGSYTVRKGDTMRKIAKKFRMSADELRAINGLPDMTIKAGQKLLLSRKSPEEKGEEKTEEKPLPLSFDGKFSPVIASARIEEVRGMAKSEDILAELSIKERLILFAKKMLHLPYQFGGNGSIGLDCSAYVQKVYGFIGQALPRSAREQFHVGETVKKEQLSTGDLVFFRTYASFPSHVGIYIGNNLFIHASSLSKKITIDSLESPYFLKRYIGARRLLPEEKKETEAEDLSVSVKEN</sequence>
<keyword evidence="4" id="KW-0677">Repeat</keyword>
<dbReference type="PROSITE" id="PS51782">
    <property type="entry name" value="LYSM"/>
    <property type="match status" value="3"/>
</dbReference>
<feature type="chain" id="PRO_5037993209" evidence="8">
    <location>
        <begin position="23"/>
        <end position="384"/>
    </location>
</feature>